<name>A0A1H3KYD2_9EURY</name>
<keyword evidence="3" id="KW-1185">Reference proteome</keyword>
<feature type="compositionally biased region" description="Basic and acidic residues" evidence="1">
    <location>
        <begin position="1"/>
        <end position="28"/>
    </location>
</feature>
<feature type="compositionally biased region" description="Basic residues" evidence="1">
    <location>
        <begin position="226"/>
        <end position="238"/>
    </location>
</feature>
<dbReference type="EMBL" id="FNPC01000006">
    <property type="protein sequence ID" value="SDY57151.1"/>
    <property type="molecule type" value="Genomic_DNA"/>
</dbReference>
<feature type="compositionally biased region" description="Low complexity" evidence="1">
    <location>
        <begin position="198"/>
        <end position="221"/>
    </location>
</feature>
<sequence length="274" mass="29876">MIEGERTGRVAGRGPDDRTARADRRDDATTPEPTTRAAEIDGTEDRRDAPNATTGRGTGTARRSELAGDRTPADKGTHGVTTPKTRSPPRGEPGRPRRPTAAGLQDPAVTRPKADPVGDRAPITTDRTRTAVRMKLPERRDRPGRRASRKPADSRRRKRNHRPADSRRQKRNRRPATERRDGQPASSREGRAGAVNPVRTRSTVPAAARSSRSVPRSVPTAASVSRPRHRLPLARRPRGVPLPAVGAAAVLPAAECRRCGNESCRRSPGRTRRP</sequence>
<reference evidence="3" key="1">
    <citation type="submission" date="2016-10" db="EMBL/GenBank/DDBJ databases">
        <authorList>
            <person name="Varghese N."/>
            <person name="Submissions S."/>
        </authorList>
    </citation>
    <scope>NUCLEOTIDE SEQUENCE [LARGE SCALE GENOMIC DNA]</scope>
    <source>
        <strain evidence="3">DC30,IBRC 10041,KCTC 4046</strain>
    </source>
</reference>
<accession>A0A1H3KYD2</accession>
<feature type="compositionally biased region" description="Basic and acidic residues" evidence="1">
    <location>
        <begin position="62"/>
        <end position="77"/>
    </location>
</feature>
<protein>
    <submittedName>
        <fullName evidence="2">Uncharacterized protein</fullName>
    </submittedName>
</protein>
<feature type="compositionally biased region" description="Low complexity" evidence="1">
    <location>
        <begin position="52"/>
        <end position="61"/>
    </location>
</feature>
<feature type="region of interest" description="Disordered" evidence="1">
    <location>
        <begin position="1"/>
        <end position="239"/>
    </location>
</feature>
<evidence type="ECO:0000313" key="2">
    <source>
        <dbReference type="EMBL" id="SDY57151.1"/>
    </source>
</evidence>
<dbReference type="AlphaFoldDB" id="A0A1H3KYD2"/>
<dbReference type="Proteomes" id="UP000199079">
    <property type="component" value="Unassembled WGS sequence"/>
</dbReference>
<proteinExistence type="predicted"/>
<organism evidence="2 3">
    <name type="scientific">Halopenitus persicus</name>
    <dbReference type="NCBI Taxonomy" id="1048396"/>
    <lineage>
        <taxon>Archaea</taxon>
        <taxon>Methanobacteriati</taxon>
        <taxon>Methanobacteriota</taxon>
        <taxon>Stenosarchaea group</taxon>
        <taxon>Halobacteria</taxon>
        <taxon>Halobacteriales</taxon>
        <taxon>Haloferacaceae</taxon>
        <taxon>Halopenitus</taxon>
    </lineage>
</organism>
<evidence type="ECO:0000313" key="3">
    <source>
        <dbReference type="Proteomes" id="UP000199079"/>
    </source>
</evidence>
<evidence type="ECO:0000256" key="1">
    <source>
        <dbReference type="SAM" id="MobiDB-lite"/>
    </source>
</evidence>
<feature type="compositionally biased region" description="Basic residues" evidence="1">
    <location>
        <begin position="142"/>
        <end position="161"/>
    </location>
</feature>
<gene>
    <name evidence="2" type="ORF">SAMN05216564_106213</name>
</gene>